<dbReference type="STRING" id="10020.ENSDORP00000003765"/>
<dbReference type="RefSeq" id="XP_012878364.1">
    <property type="nucleotide sequence ID" value="XM_013022910.1"/>
</dbReference>
<protein>
    <submittedName>
        <fullName evidence="5 6">Synaptonemal complex protein 3</fullName>
    </submittedName>
</protein>
<dbReference type="GO" id="GO:0007286">
    <property type="term" value="P:spermatid development"/>
    <property type="evidence" value="ECO:0007669"/>
    <property type="project" value="TreeGrafter"/>
</dbReference>
<proteinExistence type="inferred from homology"/>
<dbReference type="GeneID" id="105990464"/>
<sequence length="236" mass="27941">MAPSGRKKHFEKSGKLPKENQLIKAYNFEKEAKNASSSEEDFPQERLPVIDKRGKKRLSEGIAEDVGGEVQTMLEKFGIDINRALLAKRKKLEMYTQASFRNSTQRIEQVWRTQQEQRQKISKEYSQHFQTLFQQWDTDVKKSGEQEEKLTNVLRQQQKIFQQSRIIQHQRLKTLKQLYDQFIKSLEDVEKNNDNMFTSTQSELKKEMALLQKKIMMETQQQEMASVRKSLQSMIF</sequence>
<dbReference type="InterPro" id="IPR051443">
    <property type="entry name" value="XLR/SYCP3"/>
</dbReference>
<gene>
    <name evidence="5 6" type="primary">Sycp3</name>
</gene>
<dbReference type="Pfam" id="PF04803">
    <property type="entry name" value="Cor1"/>
    <property type="match status" value="1"/>
</dbReference>
<dbReference type="CTD" id="50511"/>
<dbReference type="RefSeq" id="XP_012878357.1">
    <property type="nucleotide sequence ID" value="XM_013022903.1"/>
</dbReference>
<name>A0A1S3FQR3_DIPOR</name>
<dbReference type="Proteomes" id="UP000081671">
    <property type="component" value="Unplaced"/>
</dbReference>
<dbReference type="PANTHER" id="PTHR19368:SF15">
    <property type="entry name" value="XLR_SYCP3_FAM9 DOMAIN-CONTAINING PROTEIN"/>
    <property type="match status" value="1"/>
</dbReference>
<evidence type="ECO:0000313" key="5">
    <source>
        <dbReference type="RefSeq" id="XP_012878357.1"/>
    </source>
</evidence>
<evidence type="ECO:0000313" key="4">
    <source>
        <dbReference type="Proteomes" id="UP000081671"/>
    </source>
</evidence>
<feature type="domain" description="XLR/SYCP3/FAM9" evidence="3">
    <location>
        <begin position="84"/>
        <end position="214"/>
    </location>
</feature>
<feature type="coiled-coil region" evidence="2">
    <location>
        <begin position="172"/>
        <end position="221"/>
    </location>
</feature>
<dbReference type="OrthoDB" id="9621324at2759"/>
<dbReference type="PANTHER" id="PTHR19368">
    <property type="entry name" value="XLR/SCP3/FAM9"/>
    <property type="match status" value="1"/>
</dbReference>
<dbReference type="GO" id="GO:0000795">
    <property type="term" value="C:synaptonemal complex"/>
    <property type="evidence" value="ECO:0007669"/>
    <property type="project" value="TreeGrafter"/>
</dbReference>
<keyword evidence="2" id="KW-0175">Coiled coil</keyword>
<accession>A0A1S3FQR3</accession>
<dbReference type="InterPro" id="IPR006888">
    <property type="entry name" value="XLR/SYCP3/FAM9_dom"/>
</dbReference>
<evidence type="ECO:0000313" key="6">
    <source>
        <dbReference type="RefSeq" id="XP_012878364.1"/>
    </source>
</evidence>
<keyword evidence="4" id="KW-1185">Reference proteome</keyword>
<comment type="similarity">
    <text evidence="1">Belongs to the XLR/SYCP3 family.</text>
</comment>
<dbReference type="KEGG" id="dord:105990464"/>
<dbReference type="AlphaFoldDB" id="A0A1S3FQR3"/>
<organism evidence="4 6">
    <name type="scientific">Dipodomys ordii</name>
    <name type="common">Ord's kangaroo rat</name>
    <dbReference type="NCBI Taxonomy" id="10020"/>
    <lineage>
        <taxon>Eukaryota</taxon>
        <taxon>Metazoa</taxon>
        <taxon>Chordata</taxon>
        <taxon>Craniata</taxon>
        <taxon>Vertebrata</taxon>
        <taxon>Euteleostomi</taxon>
        <taxon>Mammalia</taxon>
        <taxon>Eutheria</taxon>
        <taxon>Euarchontoglires</taxon>
        <taxon>Glires</taxon>
        <taxon>Rodentia</taxon>
        <taxon>Castorimorpha</taxon>
        <taxon>Heteromyidae</taxon>
        <taxon>Dipodomyinae</taxon>
        <taxon>Dipodomys</taxon>
    </lineage>
</organism>
<evidence type="ECO:0000256" key="2">
    <source>
        <dbReference type="SAM" id="Coils"/>
    </source>
</evidence>
<evidence type="ECO:0000259" key="3">
    <source>
        <dbReference type="Pfam" id="PF04803"/>
    </source>
</evidence>
<reference evidence="5 6" key="1">
    <citation type="submission" date="2025-04" db="UniProtKB">
        <authorList>
            <consortium name="RefSeq"/>
        </authorList>
    </citation>
    <scope>IDENTIFICATION</scope>
    <source>
        <tissue evidence="5 6">Kidney</tissue>
    </source>
</reference>
<evidence type="ECO:0000256" key="1">
    <source>
        <dbReference type="ARBA" id="ARBA00010283"/>
    </source>
</evidence>
<dbReference type="GO" id="GO:0051321">
    <property type="term" value="P:meiotic cell cycle"/>
    <property type="evidence" value="ECO:0007669"/>
    <property type="project" value="TreeGrafter"/>
</dbReference>